<name>A0ABN3VE59_9PSEU</name>
<protein>
    <submittedName>
        <fullName evidence="2">Uncharacterized protein</fullName>
    </submittedName>
</protein>
<reference evidence="2 3" key="1">
    <citation type="journal article" date="2019" name="Int. J. Syst. Evol. Microbiol.">
        <title>The Global Catalogue of Microorganisms (GCM) 10K type strain sequencing project: providing services to taxonomists for standard genome sequencing and annotation.</title>
        <authorList>
            <consortium name="The Broad Institute Genomics Platform"/>
            <consortium name="The Broad Institute Genome Sequencing Center for Infectious Disease"/>
            <person name="Wu L."/>
            <person name="Ma J."/>
        </authorList>
    </citation>
    <scope>NUCLEOTIDE SEQUENCE [LARGE SCALE GENOMIC DNA]</scope>
    <source>
        <strain evidence="2 3">JCM 9383</strain>
    </source>
</reference>
<dbReference type="Proteomes" id="UP001500979">
    <property type="component" value="Unassembled WGS sequence"/>
</dbReference>
<evidence type="ECO:0000256" key="1">
    <source>
        <dbReference type="SAM" id="MobiDB-lite"/>
    </source>
</evidence>
<dbReference type="EMBL" id="BAAAUX010000013">
    <property type="protein sequence ID" value="GAA2791408.1"/>
    <property type="molecule type" value="Genomic_DNA"/>
</dbReference>
<feature type="region of interest" description="Disordered" evidence="1">
    <location>
        <begin position="37"/>
        <end position="70"/>
    </location>
</feature>
<keyword evidence="3" id="KW-1185">Reference proteome</keyword>
<evidence type="ECO:0000313" key="3">
    <source>
        <dbReference type="Proteomes" id="UP001500979"/>
    </source>
</evidence>
<accession>A0ABN3VE59</accession>
<evidence type="ECO:0000313" key="2">
    <source>
        <dbReference type="EMBL" id="GAA2791408.1"/>
    </source>
</evidence>
<proteinExistence type="predicted"/>
<sequence length="112" mass="12697">MASYNQAWGSWLHICPTPEITVANQLLANNHLVTPQSIRTLRDHAPPSLRRPHRRRQHQAHTPPHPQGQIVFRAPESHLARASQSYVNSDITKIDAAFERQVAPEYRAPASK</sequence>
<feature type="compositionally biased region" description="Basic residues" evidence="1">
    <location>
        <begin position="50"/>
        <end position="59"/>
    </location>
</feature>
<organism evidence="2 3">
    <name type="scientific">Saccharopolyspora taberi</name>
    <dbReference type="NCBI Taxonomy" id="60895"/>
    <lineage>
        <taxon>Bacteria</taxon>
        <taxon>Bacillati</taxon>
        <taxon>Actinomycetota</taxon>
        <taxon>Actinomycetes</taxon>
        <taxon>Pseudonocardiales</taxon>
        <taxon>Pseudonocardiaceae</taxon>
        <taxon>Saccharopolyspora</taxon>
    </lineage>
</organism>
<gene>
    <name evidence="2" type="ORF">GCM10010470_27780</name>
</gene>
<comment type="caution">
    <text evidence="2">The sequence shown here is derived from an EMBL/GenBank/DDBJ whole genome shotgun (WGS) entry which is preliminary data.</text>
</comment>